<feature type="compositionally biased region" description="Gly residues" evidence="1">
    <location>
        <begin position="1"/>
        <end position="12"/>
    </location>
</feature>
<keyword evidence="3" id="KW-1185">Reference proteome</keyword>
<name>A0A8X6KEJ6_TRICU</name>
<reference evidence="2" key="1">
    <citation type="submission" date="2020-07" db="EMBL/GenBank/DDBJ databases">
        <title>Multicomponent nature underlies the extraordinary mechanical properties of spider dragline silk.</title>
        <authorList>
            <person name="Kono N."/>
            <person name="Nakamura H."/>
            <person name="Mori M."/>
            <person name="Yoshida Y."/>
            <person name="Ohtoshi R."/>
            <person name="Malay A.D."/>
            <person name="Moran D.A.P."/>
            <person name="Tomita M."/>
            <person name="Numata K."/>
            <person name="Arakawa K."/>
        </authorList>
    </citation>
    <scope>NUCLEOTIDE SEQUENCE</scope>
</reference>
<dbReference type="EMBL" id="BMAO01001479">
    <property type="protein sequence ID" value="GFQ73715.1"/>
    <property type="molecule type" value="Genomic_DNA"/>
</dbReference>
<dbReference type="OrthoDB" id="10289000at2759"/>
<gene>
    <name evidence="2" type="ORF">TNCT_513281</name>
</gene>
<organism evidence="2 3">
    <name type="scientific">Trichonephila clavata</name>
    <name type="common">Joro spider</name>
    <name type="synonym">Nephila clavata</name>
    <dbReference type="NCBI Taxonomy" id="2740835"/>
    <lineage>
        <taxon>Eukaryota</taxon>
        <taxon>Metazoa</taxon>
        <taxon>Ecdysozoa</taxon>
        <taxon>Arthropoda</taxon>
        <taxon>Chelicerata</taxon>
        <taxon>Arachnida</taxon>
        <taxon>Araneae</taxon>
        <taxon>Araneomorphae</taxon>
        <taxon>Entelegynae</taxon>
        <taxon>Araneoidea</taxon>
        <taxon>Nephilidae</taxon>
        <taxon>Trichonephila</taxon>
    </lineage>
</organism>
<evidence type="ECO:0000256" key="1">
    <source>
        <dbReference type="SAM" id="MobiDB-lite"/>
    </source>
</evidence>
<proteinExistence type="predicted"/>
<accession>A0A8X6KEJ6</accession>
<comment type="caution">
    <text evidence="2">The sequence shown here is derived from an EMBL/GenBank/DDBJ whole genome shotgun (WGS) entry which is preliminary data.</text>
</comment>
<evidence type="ECO:0000313" key="3">
    <source>
        <dbReference type="Proteomes" id="UP000887116"/>
    </source>
</evidence>
<protein>
    <submittedName>
        <fullName evidence="2">Uncharacterized protein</fullName>
    </submittedName>
</protein>
<evidence type="ECO:0000313" key="2">
    <source>
        <dbReference type="EMBL" id="GFQ73715.1"/>
    </source>
</evidence>
<feature type="region of interest" description="Disordered" evidence="1">
    <location>
        <begin position="1"/>
        <end position="20"/>
    </location>
</feature>
<dbReference type="Proteomes" id="UP000887116">
    <property type="component" value="Unassembled WGS sequence"/>
</dbReference>
<dbReference type="AlphaFoldDB" id="A0A8X6KEJ6"/>
<sequence>MVGSLKGGGRNTGLGNVEKEPKEFNNSSAIMLITWRGLITVQPIDGSTVSNVGHCDMALRSLAVTSSIAMMASMVYATKLRMQRVPFKKMKKEKGNDLHFKHGTPKIGNENLSFTYGVCAKLVL</sequence>